<dbReference type="Proteomes" id="UP000823749">
    <property type="component" value="Chromosome 2"/>
</dbReference>
<proteinExistence type="predicted"/>
<accession>A0AAV6LG17</accession>
<keyword evidence="3" id="KW-1185">Reference proteome</keyword>
<reference evidence="2" key="1">
    <citation type="submission" date="2020-08" db="EMBL/GenBank/DDBJ databases">
        <title>Plant Genome Project.</title>
        <authorList>
            <person name="Zhang R.-G."/>
        </authorList>
    </citation>
    <scope>NUCLEOTIDE SEQUENCE</scope>
    <source>
        <strain evidence="2">WSP0</strain>
        <tissue evidence="2">Leaf</tissue>
    </source>
</reference>
<sequence length="112" mass="11955">MPVKKVSGLFLGLVVRQTAMGLQVTKYDRWVCECAAVGVCEAKGVCVYDFLHSAELDFAAAATLKATKQLPMLLLLIDYLEDVSERVCAAAPPGFVYASAGLCCIAAAMFCI</sequence>
<feature type="chain" id="PRO_5043563220" evidence="1">
    <location>
        <begin position="22"/>
        <end position="112"/>
    </location>
</feature>
<dbReference type="EMBL" id="JACTNZ010000002">
    <property type="protein sequence ID" value="KAG5562887.1"/>
    <property type="molecule type" value="Genomic_DNA"/>
</dbReference>
<name>A0AAV6LG17_9ERIC</name>
<evidence type="ECO:0000313" key="2">
    <source>
        <dbReference type="EMBL" id="KAG5562887.1"/>
    </source>
</evidence>
<organism evidence="2 3">
    <name type="scientific">Rhododendron griersonianum</name>
    <dbReference type="NCBI Taxonomy" id="479676"/>
    <lineage>
        <taxon>Eukaryota</taxon>
        <taxon>Viridiplantae</taxon>
        <taxon>Streptophyta</taxon>
        <taxon>Embryophyta</taxon>
        <taxon>Tracheophyta</taxon>
        <taxon>Spermatophyta</taxon>
        <taxon>Magnoliopsida</taxon>
        <taxon>eudicotyledons</taxon>
        <taxon>Gunneridae</taxon>
        <taxon>Pentapetalae</taxon>
        <taxon>asterids</taxon>
        <taxon>Ericales</taxon>
        <taxon>Ericaceae</taxon>
        <taxon>Ericoideae</taxon>
        <taxon>Rhodoreae</taxon>
        <taxon>Rhododendron</taxon>
    </lineage>
</organism>
<feature type="signal peptide" evidence="1">
    <location>
        <begin position="1"/>
        <end position="21"/>
    </location>
</feature>
<dbReference type="AlphaFoldDB" id="A0AAV6LG17"/>
<gene>
    <name evidence="2" type="ORF">RHGRI_005577</name>
</gene>
<comment type="caution">
    <text evidence="2">The sequence shown here is derived from an EMBL/GenBank/DDBJ whole genome shotgun (WGS) entry which is preliminary data.</text>
</comment>
<protein>
    <submittedName>
        <fullName evidence="2">Uncharacterized protein</fullName>
    </submittedName>
</protein>
<evidence type="ECO:0000313" key="3">
    <source>
        <dbReference type="Proteomes" id="UP000823749"/>
    </source>
</evidence>
<keyword evidence="1" id="KW-0732">Signal</keyword>
<evidence type="ECO:0000256" key="1">
    <source>
        <dbReference type="SAM" id="SignalP"/>
    </source>
</evidence>